<comment type="caution">
    <text evidence="1">The sequence shown here is derived from an EMBL/GenBank/DDBJ whole genome shotgun (WGS) entry which is preliminary data.</text>
</comment>
<protein>
    <submittedName>
        <fullName evidence="1">Uncharacterized protein</fullName>
    </submittedName>
</protein>
<dbReference type="EMBL" id="LAZR01017328">
    <property type="protein sequence ID" value="KKM00880.1"/>
    <property type="molecule type" value="Genomic_DNA"/>
</dbReference>
<reference evidence="1" key="1">
    <citation type="journal article" date="2015" name="Nature">
        <title>Complex archaea that bridge the gap between prokaryotes and eukaryotes.</title>
        <authorList>
            <person name="Spang A."/>
            <person name="Saw J.H."/>
            <person name="Jorgensen S.L."/>
            <person name="Zaremba-Niedzwiedzka K."/>
            <person name="Martijn J."/>
            <person name="Lind A.E."/>
            <person name="van Eijk R."/>
            <person name="Schleper C."/>
            <person name="Guy L."/>
            <person name="Ettema T.J."/>
        </authorList>
    </citation>
    <scope>NUCLEOTIDE SEQUENCE</scope>
</reference>
<name>A0A0F9GPS8_9ZZZZ</name>
<accession>A0A0F9GPS8</accession>
<evidence type="ECO:0000313" key="1">
    <source>
        <dbReference type="EMBL" id="KKM00880.1"/>
    </source>
</evidence>
<organism evidence="1">
    <name type="scientific">marine sediment metagenome</name>
    <dbReference type="NCBI Taxonomy" id="412755"/>
    <lineage>
        <taxon>unclassified sequences</taxon>
        <taxon>metagenomes</taxon>
        <taxon>ecological metagenomes</taxon>
    </lineage>
</organism>
<sequence>MEGNTSLKKEEDGESIISKIIDKKVYEVNFEGFDLKDKGKRTMDVVFWVDEWSQNIIYKLSKIIQSEVSFINIFIAHQDKDSGLKDLLFQRFHRDFMKNKDLEESLVTKIKELEEYKFQSPKSLYENYKIIKDGLEIISFNELNNMILSLRERRIKIYKTLLNEFNKNKEKYLDYMKSRDYTYI</sequence>
<proteinExistence type="predicted"/>
<gene>
    <name evidence="1" type="ORF">LCGC14_1800010</name>
</gene>
<dbReference type="AlphaFoldDB" id="A0A0F9GPS8"/>